<dbReference type="AlphaFoldDB" id="A0A0H1RHR0"/>
<accession>A0A0H1RHR0</accession>
<protein>
    <recommendedName>
        <fullName evidence="4">Flagellar assembly protein FliH/Type III secretion system HrpE domain-containing protein</fullName>
    </recommendedName>
</protein>
<keyword evidence="1" id="KW-0175">Coiled coil</keyword>
<evidence type="ECO:0000313" key="2">
    <source>
        <dbReference type="EMBL" id="KLK94331.1"/>
    </source>
</evidence>
<comment type="caution">
    <text evidence="2">The sequence shown here is derived from an EMBL/GenBank/DDBJ whole genome shotgun (WGS) entry which is preliminary data.</text>
</comment>
<evidence type="ECO:0000256" key="1">
    <source>
        <dbReference type="SAM" id="Coils"/>
    </source>
</evidence>
<evidence type="ECO:0000313" key="3">
    <source>
        <dbReference type="Proteomes" id="UP000035489"/>
    </source>
</evidence>
<sequence length="222" mass="24265">MAQPGGRMMSGGVADLIADFSMPSAPEGFGIGMLRRVKAVVEEEPERVQSAPDRQAELIRSAEARVRAEEREAARQQLKEALDAEREKHCEELAVQRALWVDQEAAKLSAQIIGSLGNLERILSDRVARILAPIIPEALQQKALVEFNEILGTILSGEISTVLKVTGPEDMLKAIQTRFALHDGVEFAPSDDVEVTLVAGDTTIQTQLSSWSIRLKEALKAE</sequence>
<evidence type="ECO:0008006" key="4">
    <source>
        <dbReference type="Google" id="ProtNLM"/>
    </source>
</evidence>
<reference evidence="2 3" key="1">
    <citation type="submission" date="2015-05" db="EMBL/GenBank/DDBJ databases">
        <title>Draft genome sequence of Microvirga vignae strain BR3299, a novel nitrogen fixing bacteria isolated from Brazil semi-aired region.</title>
        <authorList>
            <person name="Zilli J.E."/>
            <person name="Passos S.R."/>
            <person name="Leite J."/>
            <person name="Baldani J.I."/>
            <person name="Xavier G.R."/>
            <person name="Rumjaneck N.G."/>
            <person name="Simoes-Araujo J.L."/>
        </authorList>
    </citation>
    <scope>NUCLEOTIDE SEQUENCE [LARGE SCALE GENOMIC DNA]</scope>
    <source>
        <strain evidence="2 3">BR3299</strain>
    </source>
</reference>
<name>A0A0H1RHR0_9HYPH</name>
<gene>
    <name evidence="2" type="ORF">AA309_03565</name>
</gene>
<dbReference type="EMBL" id="LCYG01000014">
    <property type="protein sequence ID" value="KLK94331.1"/>
    <property type="molecule type" value="Genomic_DNA"/>
</dbReference>
<feature type="coiled-coil region" evidence="1">
    <location>
        <begin position="59"/>
        <end position="88"/>
    </location>
</feature>
<dbReference type="STRING" id="1225564.AA309_03565"/>
<proteinExistence type="predicted"/>
<organism evidence="2 3">
    <name type="scientific">Microvirga vignae</name>
    <dbReference type="NCBI Taxonomy" id="1225564"/>
    <lineage>
        <taxon>Bacteria</taxon>
        <taxon>Pseudomonadati</taxon>
        <taxon>Pseudomonadota</taxon>
        <taxon>Alphaproteobacteria</taxon>
        <taxon>Hyphomicrobiales</taxon>
        <taxon>Methylobacteriaceae</taxon>
        <taxon>Microvirga</taxon>
    </lineage>
</organism>
<dbReference type="Proteomes" id="UP000035489">
    <property type="component" value="Unassembled WGS sequence"/>
</dbReference>
<dbReference type="PATRIC" id="fig|1225564.3.peg.958"/>
<keyword evidence="3" id="KW-1185">Reference proteome</keyword>